<name>K3YB78_SETIT</name>
<accession>K3YB78</accession>
<keyword evidence="1" id="KW-0472">Membrane</keyword>
<reference evidence="2" key="2">
    <citation type="submission" date="2015-07" db="EMBL/GenBank/DDBJ databases">
        <authorList>
            <person name="Noorani M."/>
        </authorList>
    </citation>
    <scope>NUCLEOTIDE SEQUENCE</scope>
    <source>
        <strain evidence="2">Yugu1</strain>
    </source>
</reference>
<reference evidence="2 4" key="1">
    <citation type="journal article" date="2012" name="Nat. Biotechnol.">
        <title>Reference genome sequence of the model plant Setaria.</title>
        <authorList>
            <person name="Bennetzen J.L."/>
            <person name="Schmutz J."/>
            <person name="Wang H."/>
            <person name="Percifield R."/>
            <person name="Hawkins J."/>
            <person name="Pontaroli A.C."/>
            <person name="Estep M."/>
            <person name="Feng L."/>
            <person name="Vaughn J.N."/>
            <person name="Grimwood J."/>
            <person name="Jenkins J."/>
            <person name="Barry K."/>
            <person name="Lindquist E."/>
            <person name="Hellsten U."/>
            <person name="Deshpande S."/>
            <person name="Wang X."/>
            <person name="Wu X."/>
            <person name="Mitros T."/>
            <person name="Triplett J."/>
            <person name="Yang X."/>
            <person name="Ye C.Y."/>
            <person name="Mauro-Herrera M."/>
            <person name="Wang L."/>
            <person name="Li P."/>
            <person name="Sharma M."/>
            <person name="Sharma R."/>
            <person name="Ronald P.C."/>
            <person name="Panaud O."/>
            <person name="Kellogg E.A."/>
            <person name="Brutnell T.P."/>
            <person name="Doust A.N."/>
            <person name="Tuskan G.A."/>
            <person name="Rokhsar D."/>
            <person name="Devos K.M."/>
        </authorList>
    </citation>
    <scope>NUCLEOTIDE SEQUENCE [LARGE SCALE GENOMIC DNA]</scope>
    <source>
        <strain evidence="4">cv. Yugu1</strain>
        <strain evidence="2">Yugu1</strain>
    </source>
</reference>
<keyword evidence="4" id="KW-1185">Reference proteome</keyword>
<dbReference type="EMBL" id="AGNK02004262">
    <property type="status" value="NOT_ANNOTATED_CDS"/>
    <property type="molecule type" value="Genomic_DNA"/>
</dbReference>
<dbReference type="EnsemblPlants" id="KQK96796">
    <property type="protein sequence ID" value="KQK96796"/>
    <property type="gene ID" value="SETIT_011472mg"/>
</dbReference>
<reference evidence="3" key="3">
    <citation type="submission" date="2018-08" db="UniProtKB">
        <authorList>
            <consortium name="EnsemblPlants"/>
        </authorList>
    </citation>
    <scope>IDENTIFICATION</scope>
    <source>
        <strain evidence="3">Yugu1</strain>
    </source>
</reference>
<dbReference type="OMA" id="LYFLEDW"/>
<evidence type="ECO:0000313" key="3">
    <source>
        <dbReference type="EnsemblPlants" id="KQK96796"/>
    </source>
</evidence>
<gene>
    <name evidence="2" type="ORF">SETIT_7G057300v2</name>
</gene>
<dbReference type="HOGENOM" id="CLU_2487672_0_0_1"/>
<proteinExistence type="predicted"/>
<keyword evidence="1" id="KW-0812">Transmembrane</keyword>
<protein>
    <submittedName>
        <fullName evidence="2 3">Uncharacterized protein</fullName>
    </submittedName>
</protein>
<dbReference type="AlphaFoldDB" id="K3YB78"/>
<keyword evidence="1" id="KW-1133">Transmembrane helix</keyword>
<feature type="transmembrane region" description="Helical" evidence="1">
    <location>
        <begin position="15"/>
        <end position="34"/>
    </location>
</feature>
<sequence>MLYFLEDWRSMPAVYFYWMQSILMDLMLLCTLRLKFSRYFGTHDMDHRKLGSNQMVLDMLITDLVLGQALAPYLTYLIFFVVKVTKS</sequence>
<evidence type="ECO:0000313" key="4">
    <source>
        <dbReference type="Proteomes" id="UP000004995"/>
    </source>
</evidence>
<feature type="transmembrane region" description="Helical" evidence="1">
    <location>
        <begin position="55"/>
        <end position="82"/>
    </location>
</feature>
<dbReference type="EMBL" id="CM003534">
    <property type="protein sequence ID" value="RCV33126.1"/>
    <property type="molecule type" value="Genomic_DNA"/>
</dbReference>
<evidence type="ECO:0000313" key="2">
    <source>
        <dbReference type="EMBL" id="RCV33126.1"/>
    </source>
</evidence>
<organism evidence="3 4">
    <name type="scientific">Setaria italica</name>
    <name type="common">Foxtail millet</name>
    <name type="synonym">Panicum italicum</name>
    <dbReference type="NCBI Taxonomy" id="4555"/>
    <lineage>
        <taxon>Eukaryota</taxon>
        <taxon>Viridiplantae</taxon>
        <taxon>Streptophyta</taxon>
        <taxon>Embryophyta</taxon>
        <taxon>Tracheophyta</taxon>
        <taxon>Spermatophyta</taxon>
        <taxon>Magnoliopsida</taxon>
        <taxon>Liliopsida</taxon>
        <taxon>Poales</taxon>
        <taxon>Poaceae</taxon>
        <taxon>PACMAD clade</taxon>
        <taxon>Panicoideae</taxon>
        <taxon>Panicodae</taxon>
        <taxon>Paniceae</taxon>
        <taxon>Cenchrinae</taxon>
        <taxon>Setaria</taxon>
    </lineage>
</organism>
<dbReference type="Gramene" id="KQK96796">
    <property type="protein sequence ID" value="KQK96796"/>
    <property type="gene ID" value="SETIT_011472mg"/>
</dbReference>
<dbReference type="Proteomes" id="UP000004995">
    <property type="component" value="Unassembled WGS sequence"/>
</dbReference>
<evidence type="ECO:0000256" key="1">
    <source>
        <dbReference type="SAM" id="Phobius"/>
    </source>
</evidence>